<organism evidence="2 3">
    <name type="scientific">Adhaeribacter rhizoryzae</name>
    <dbReference type="NCBI Taxonomy" id="2607907"/>
    <lineage>
        <taxon>Bacteria</taxon>
        <taxon>Pseudomonadati</taxon>
        <taxon>Bacteroidota</taxon>
        <taxon>Cytophagia</taxon>
        <taxon>Cytophagales</taxon>
        <taxon>Hymenobacteraceae</taxon>
        <taxon>Adhaeribacter</taxon>
    </lineage>
</organism>
<evidence type="ECO:0000259" key="1">
    <source>
        <dbReference type="Pfam" id="PF01850"/>
    </source>
</evidence>
<dbReference type="InterPro" id="IPR052919">
    <property type="entry name" value="TA_system_RNase"/>
</dbReference>
<comment type="caution">
    <text evidence="2">The sequence shown here is derived from an EMBL/GenBank/DDBJ whole genome shotgun (WGS) entry which is preliminary data.</text>
</comment>
<dbReference type="PANTHER" id="PTHR36173:SF2">
    <property type="entry name" value="RIBONUCLEASE VAPC16"/>
    <property type="match status" value="1"/>
</dbReference>
<sequence>MDLFLNKHTFIWFINGDESLPEQVRRDIKNINNKCFISIASIWEIAIKLSLDKLRLQSGFNKIADLLADNDIEILPIIYPHIQVLLQLEYHHCDPFDIIILAQGATENLLILTKDENFYKYRVKIKWG</sequence>
<dbReference type="PANTHER" id="PTHR36173">
    <property type="entry name" value="RIBONUCLEASE VAPC16-RELATED"/>
    <property type="match status" value="1"/>
</dbReference>
<dbReference type="InterPro" id="IPR029060">
    <property type="entry name" value="PIN-like_dom_sf"/>
</dbReference>
<dbReference type="SUPFAM" id="SSF88723">
    <property type="entry name" value="PIN domain-like"/>
    <property type="match status" value="1"/>
</dbReference>
<dbReference type="Gene3D" id="3.40.50.1010">
    <property type="entry name" value="5'-nuclease"/>
    <property type="match status" value="1"/>
</dbReference>
<feature type="domain" description="PIN" evidence="1">
    <location>
        <begin position="7"/>
        <end position="122"/>
    </location>
</feature>
<dbReference type="InterPro" id="IPR041705">
    <property type="entry name" value="PIN_Sll0205"/>
</dbReference>
<accession>A0A5M6D780</accession>
<evidence type="ECO:0000313" key="3">
    <source>
        <dbReference type="Proteomes" id="UP000323426"/>
    </source>
</evidence>
<dbReference type="Proteomes" id="UP000323426">
    <property type="component" value="Unassembled WGS sequence"/>
</dbReference>
<dbReference type="AlphaFoldDB" id="A0A5M6D780"/>
<proteinExistence type="predicted"/>
<name>A0A5M6D780_9BACT</name>
<gene>
    <name evidence="2" type="ORF">F0145_17020</name>
</gene>
<dbReference type="CDD" id="cd09872">
    <property type="entry name" value="PIN_Sll0205-like"/>
    <property type="match status" value="1"/>
</dbReference>
<dbReference type="Pfam" id="PF01850">
    <property type="entry name" value="PIN"/>
    <property type="match status" value="1"/>
</dbReference>
<dbReference type="EMBL" id="VWSF01000014">
    <property type="protein sequence ID" value="KAA5543414.1"/>
    <property type="molecule type" value="Genomic_DNA"/>
</dbReference>
<reference evidence="2 3" key="1">
    <citation type="submission" date="2019-09" db="EMBL/GenBank/DDBJ databases">
        <title>Genome sequence and assembly of Adhaeribacter sp.</title>
        <authorList>
            <person name="Chhetri G."/>
        </authorList>
    </citation>
    <scope>NUCLEOTIDE SEQUENCE [LARGE SCALE GENOMIC DNA]</scope>
    <source>
        <strain evidence="2 3">DK36</strain>
    </source>
</reference>
<protein>
    <submittedName>
        <fullName evidence="2">Type II toxin-antitoxin system VapC family toxin</fullName>
    </submittedName>
</protein>
<dbReference type="InterPro" id="IPR002716">
    <property type="entry name" value="PIN_dom"/>
</dbReference>
<keyword evidence="3" id="KW-1185">Reference proteome</keyword>
<evidence type="ECO:0000313" key="2">
    <source>
        <dbReference type="EMBL" id="KAA5543414.1"/>
    </source>
</evidence>